<protein>
    <recommendedName>
        <fullName evidence="7 8">Glutamine-dependent NAD(+) synthetase</fullName>
        <ecNumber evidence="7 8">6.3.5.1</ecNumber>
    </recommendedName>
    <alternativeName>
        <fullName evidence="7 8">NAD(+) synthase [glutamine-hydrolyzing]</fullName>
    </alternativeName>
</protein>
<dbReference type="PROSITE" id="PS50263">
    <property type="entry name" value="CN_HYDROLASE"/>
    <property type="match status" value="1"/>
</dbReference>
<dbReference type="PIRSF" id="PIRSF006630">
    <property type="entry name" value="NADS_GAT"/>
    <property type="match status" value="1"/>
</dbReference>
<evidence type="ECO:0000256" key="7">
    <source>
        <dbReference type="HAMAP-Rule" id="MF_02090"/>
    </source>
</evidence>
<dbReference type="UniPathway" id="UPA00253">
    <property type="reaction ID" value="UER00334"/>
</dbReference>
<dbReference type="InterPro" id="IPR003694">
    <property type="entry name" value="NAD_synthase"/>
</dbReference>
<dbReference type="GO" id="GO:0008795">
    <property type="term" value="F:NAD+ synthase activity"/>
    <property type="evidence" value="ECO:0007669"/>
    <property type="project" value="UniProtKB-UniRule"/>
</dbReference>
<organism evidence="11 12">
    <name type="scientific">Pelistega ratti</name>
    <dbReference type="NCBI Taxonomy" id="2652177"/>
    <lineage>
        <taxon>Bacteria</taxon>
        <taxon>Pseudomonadati</taxon>
        <taxon>Pseudomonadota</taxon>
        <taxon>Betaproteobacteria</taxon>
        <taxon>Burkholderiales</taxon>
        <taxon>Alcaligenaceae</taxon>
        <taxon>Pelistega</taxon>
    </lineage>
</organism>
<keyword evidence="12" id="KW-1185">Reference proteome</keyword>
<name>A0A6L9Y3T9_9BURK</name>
<comment type="caution">
    <text evidence="7">Lacks conserved residue(s) required for the propagation of feature annotation.</text>
</comment>
<evidence type="ECO:0000256" key="1">
    <source>
        <dbReference type="ARBA" id="ARBA00005188"/>
    </source>
</evidence>
<evidence type="ECO:0000313" key="11">
    <source>
        <dbReference type="EMBL" id="NEN75100.1"/>
    </source>
</evidence>
<dbReference type="RefSeq" id="WP_163763853.1">
    <property type="nucleotide sequence ID" value="NZ_JAAGYR010000003.1"/>
</dbReference>
<keyword evidence="5 7" id="KW-0067">ATP-binding</keyword>
<accession>A0A6L9Y3T9</accession>
<dbReference type="NCBIfam" id="TIGR00552">
    <property type="entry name" value="nadE"/>
    <property type="match status" value="1"/>
</dbReference>
<feature type="binding site" evidence="7">
    <location>
        <begin position="304"/>
        <end position="311"/>
    </location>
    <ligand>
        <name>ATP</name>
        <dbReference type="ChEBI" id="CHEBI:30616"/>
    </ligand>
</feature>
<dbReference type="InterPro" id="IPR003010">
    <property type="entry name" value="C-N_Hydrolase"/>
</dbReference>
<dbReference type="Pfam" id="PF00795">
    <property type="entry name" value="CN_hydrolase"/>
    <property type="match status" value="1"/>
</dbReference>
<evidence type="ECO:0000256" key="3">
    <source>
        <dbReference type="ARBA" id="ARBA00022598"/>
    </source>
</evidence>
<dbReference type="EC" id="6.3.5.1" evidence="7 8"/>
<evidence type="ECO:0000256" key="6">
    <source>
        <dbReference type="ARBA" id="ARBA00023027"/>
    </source>
</evidence>
<dbReference type="InterPro" id="IPR014445">
    <property type="entry name" value="Gln-dep_NAD_synthase"/>
</dbReference>
<evidence type="ECO:0000256" key="4">
    <source>
        <dbReference type="ARBA" id="ARBA00022741"/>
    </source>
</evidence>
<dbReference type="CDD" id="cd07570">
    <property type="entry name" value="GAT_Gln-NAD-synth"/>
    <property type="match status" value="1"/>
</dbReference>
<keyword evidence="4 7" id="KW-0547">Nucleotide-binding</keyword>
<feature type="binding site" evidence="7">
    <location>
        <position position="177"/>
    </location>
    <ligand>
        <name>L-glutamine</name>
        <dbReference type="ChEBI" id="CHEBI:58359"/>
    </ligand>
</feature>
<feature type="domain" description="CN hydrolase" evidence="10">
    <location>
        <begin position="5"/>
        <end position="253"/>
    </location>
</feature>
<dbReference type="FunFam" id="3.40.50.620:FF:000106">
    <property type="entry name" value="Glutamine-dependent NAD(+) synthetase"/>
    <property type="match status" value="1"/>
</dbReference>
<dbReference type="HAMAP" id="MF_02090">
    <property type="entry name" value="NadE_glutamine_dep"/>
    <property type="match status" value="1"/>
</dbReference>
<feature type="binding site" evidence="7">
    <location>
        <position position="416"/>
    </location>
    <ligand>
        <name>deamido-NAD(+)</name>
        <dbReference type="ChEBI" id="CHEBI:58437"/>
        <note>ligand shared between two neighboring subunits</note>
    </ligand>
</feature>
<comment type="pathway">
    <text evidence="1 7 8">Cofactor biosynthesis; NAD(+) biosynthesis; NAD(+) from deamido-NAD(+) (L-Gln route): step 1/1.</text>
</comment>
<dbReference type="CDD" id="cd00553">
    <property type="entry name" value="NAD_synthase"/>
    <property type="match status" value="1"/>
</dbReference>
<feature type="binding site" evidence="7">
    <location>
        <position position="183"/>
    </location>
    <ligand>
        <name>L-glutamine</name>
        <dbReference type="ChEBI" id="CHEBI:58359"/>
    </ligand>
</feature>
<dbReference type="Pfam" id="PF02540">
    <property type="entry name" value="NAD_synthase"/>
    <property type="match status" value="1"/>
</dbReference>
<dbReference type="Proteomes" id="UP000477651">
    <property type="component" value="Unassembled WGS sequence"/>
</dbReference>
<dbReference type="InterPro" id="IPR014729">
    <property type="entry name" value="Rossmann-like_a/b/a_fold"/>
</dbReference>
<comment type="similarity">
    <text evidence="9">Belongs to the NAD synthetase family.</text>
</comment>
<dbReference type="GO" id="GO:0005524">
    <property type="term" value="F:ATP binding"/>
    <property type="evidence" value="ECO:0007669"/>
    <property type="project" value="UniProtKB-UniRule"/>
</dbReference>
<dbReference type="Gene3D" id="3.40.50.620">
    <property type="entry name" value="HUPs"/>
    <property type="match status" value="1"/>
</dbReference>
<reference evidence="11 12" key="1">
    <citation type="submission" date="2020-02" db="EMBL/GenBank/DDBJ databases">
        <title>Pelistega sp. NLN82 were isolated from wild rodents of the Hainan Island.</title>
        <authorList>
            <person name="Niu N."/>
            <person name="Zhou J."/>
        </authorList>
    </citation>
    <scope>NUCLEOTIDE SEQUENCE [LARGE SCALE GENOMIC DNA]</scope>
    <source>
        <strain evidence="11 12">NLN82</strain>
    </source>
</reference>
<evidence type="ECO:0000313" key="12">
    <source>
        <dbReference type="Proteomes" id="UP000477651"/>
    </source>
</evidence>
<dbReference type="PANTHER" id="PTHR23090">
    <property type="entry name" value="NH 3 /GLUTAMINE-DEPENDENT NAD + SYNTHETASE"/>
    <property type="match status" value="1"/>
</dbReference>
<dbReference type="SUPFAM" id="SSF52402">
    <property type="entry name" value="Adenine nucleotide alpha hydrolases-like"/>
    <property type="match status" value="1"/>
</dbReference>
<evidence type="ECO:0000256" key="9">
    <source>
        <dbReference type="RuleBase" id="RU003811"/>
    </source>
</evidence>
<comment type="caution">
    <text evidence="11">The sequence shown here is derived from an EMBL/GenBank/DDBJ whole genome shotgun (WGS) entry which is preliminary data.</text>
</comment>
<dbReference type="GO" id="GO:0009435">
    <property type="term" value="P:NAD+ biosynthetic process"/>
    <property type="evidence" value="ECO:0007669"/>
    <property type="project" value="UniProtKB-UniRule"/>
</dbReference>
<feature type="active site" description="For glutaminase activity" evidence="7">
    <location>
        <position position="115"/>
    </location>
</feature>
<proteinExistence type="inferred from homology"/>
<evidence type="ECO:0000256" key="2">
    <source>
        <dbReference type="ARBA" id="ARBA00007145"/>
    </source>
</evidence>
<feature type="binding site" evidence="7">
    <location>
        <position position="526"/>
    </location>
    <ligand>
        <name>deamido-NAD(+)</name>
        <dbReference type="ChEBI" id="CHEBI:58437"/>
        <note>ligand shared between two neighboring subunits</note>
    </ligand>
</feature>
<evidence type="ECO:0000259" key="10">
    <source>
        <dbReference type="PROSITE" id="PS50263"/>
    </source>
</evidence>
<evidence type="ECO:0000256" key="5">
    <source>
        <dbReference type="ARBA" id="ARBA00022840"/>
    </source>
</evidence>
<dbReference type="GO" id="GO:0003952">
    <property type="term" value="F:NAD+ synthase (glutamine-hydrolyzing) activity"/>
    <property type="evidence" value="ECO:0007669"/>
    <property type="project" value="UniProtKB-UniRule"/>
</dbReference>
<sequence length="555" mass="61418">MSSSIYIGLAQINPTVGAFAHNVTLIVAAAKTAHEKGVEILVFPELALTGYQPEDLMYRPHFLAQHDQALQSLQKQLIPFKGLHVVVGHLAQEEGHLYNAASLIVDGVIQQTYYKQALPSYSVFDEHRYFTKGSKASIFHYKGHTFGIAICEDVWLAEVAAQASANGAQSLLVLNASPYTMHKDEQRIEVLKTNISAHHMNTFYCNLIGGQDDLVFDGQSLVIDTKGQIVEVLNSFVNALGIIELKQDGTLQSSTVLSLQETTNKEQALVRDKKECIESEVWRALVLATHDYVKKNGFKKVVLGLSGGIDSAVVMAIAVDALGAENVRAVMMPSRYTADISVNDAAEMAQLLGVTYHEIAISPMFNTVLSALEPSFQDLPLDTTEENIQARIRGVLLMAFSNKFGAMVLTTGNKSELATGYCTLYGDMVGGFAVLKDIPKTLVYRLAKWRNTVAYVIPERIITRPPSAELREDQTDQDSLPEYDILDAILERMMEQNQSSQTIIEAGFPVAAVEKVARLLRINEYKRRQGAPGPKITHRSFGRDWRVPITNGYYY</sequence>
<feature type="binding site" evidence="7">
    <location>
        <position position="387"/>
    </location>
    <ligand>
        <name>deamido-NAD(+)</name>
        <dbReference type="ChEBI" id="CHEBI:58437"/>
        <note>ligand shared between two neighboring subunits</note>
    </ligand>
</feature>
<dbReference type="Gene3D" id="3.60.110.10">
    <property type="entry name" value="Carbon-nitrogen hydrolase"/>
    <property type="match status" value="1"/>
</dbReference>
<feature type="active site" description="Proton acceptor; for glutaminase activity" evidence="7">
    <location>
        <position position="45"/>
    </location>
</feature>
<dbReference type="InterPro" id="IPR022310">
    <property type="entry name" value="NAD/GMP_synthase"/>
</dbReference>
<dbReference type="NCBIfam" id="NF010588">
    <property type="entry name" value="PRK13981.1"/>
    <property type="match status" value="1"/>
</dbReference>
<feature type="binding site" evidence="7">
    <location>
        <position position="411"/>
    </location>
    <ligand>
        <name>ATP</name>
        <dbReference type="ChEBI" id="CHEBI:30616"/>
    </ligand>
</feature>
<comment type="function">
    <text evidence="7">Catalyzes the ATP-dependent amidation of deamido-NAD to form NAD. Uses L-glutamine as a nitrogen source.</text>
</comment>
<keyword evidence="3 7" id="KW-0436">Ligase</keyword>
<dbReference type="PANTHER" id="PTHR23090:SF9">
    <property type="entry name" value="GLUTAMINE-DEPENDENT NAD(+) SYNTHETASE"/>
    <property type="match status" value="1"/>
</dbReference>
<gene>
    <name evidence="7" type="primary">nadE</name>
    <name evidence="11" type="ORF">F9B74_02000</name>
</gene>
<dbReference type="InterPro" id="IPR036526">
    <property type="entry name" value="C-N_Hydrolase_sf"/>
</dbReference>
<comment type="catalytic activity">
    <reaction evidence="7 8">
        <text>deamido-NAD(+) + L-glutamine + ATP + H2O = L-glutamate + AMP + diphosphate + NAD(+) + H(+)</text>
        <dbReference type="Rhea" id="RHEA:24384"/>
        <dbReference type="ChEBI" id="CHEBI:15377"/>
        <dbReference type="ChEBI" id="CHEBI:15378"/>
        <dbReference type="ChEBI" id="CHEBI:29985"/>
        <dbReference type="ChEBI" id="CHEBI:30616"/>
        <dbReference type="ChEBI" id="CHEBI:33019"/>
        <dbReference type="ChEBI" id="CHEBI:57540"/>
        <dbReference type="ChEBI" id="CHEBI:58359"/>
        <dbReference type="ChEBI" id="CHEBI:58437"/>
        <dbReference type="ChEBI" id="CHEBI:456215"/>
        <dbReference type="EC" id="6.3.5.1"/>
    </reaction>
</comment>
<feature type="binding site" evidence="7">
    <location>
        <position position="121"/>
    </location>
    <ligand>
        <name>L-glutamine</name>
        <dbReference type="ChEBI" id="CHEBI:58359"/>
    </ligand>
</feature>
<keyword evidence="6 7" id="KW-0520">NAD</keyword>
<dbReference type="EMBL" id="JAAGYR010000003">
    <property type="protein sequence ID" value="NEN75100.1"/>
    <property type="molecule type" value="Genomic_DNA"/>
</dbReference>
<dbReference type="AlphaFoldDB" id="A0A6L9Y3T9"/>
<comment type="similarity">
    <text evidence="2 7 8">In the C-terminal section; belongs to the NAD synthetase family.</text>
</comment>
<dbReference type="SUPFAM" id="SSF56317">
    <property type="entry name" value="Carbon-nitrogen hydrolase"/>
    <property type="match status" value="1"/>
</dbReference>
<feature type="active site" description="Nucleophile; for glutaminase activity" evidence="7">
    <location>
        <position position="151"/>
    </location>
</feature>
<evidence type="ECO:0000256" key="8">
    <source>
        <dbReference type="PIRNR" id="PIRNR006630"/>
    </source>
</evidence>
<dbReference type="GO" id="GO:0005737">
    <property type="term" value="C:cytoplasm"/>
    <property type="evidence" value="ECO:0007669"/>
    <property type="project" value="InterPro"/>
</dbReference>
<dbReference type="GO" id="GO:0004359">
    <property type="term" value="F:glutaminase activity"/>
    <property type="evidence" value="ECO:0007669"/>
    <property type="project" value="InterPro"/>
</dbReference>